<dbReference type="EMBL" id="VIEB01000131">
    <property type="protein sequence ID" value="TQE04979.1"/>
    <property type="molecule type" value="Genomic_DNA"/>
</dbReference>
<sequence length="215" mass="23637">MGSKENNPALVRPSNFQGNQGSVSSFAANPQAVENIEHEACDAHVPMFVTHTQEEDENVEDEDPVMDIDGSGSKDPLNVVEHIDDIYAHYGKNEESVSRNFKVMYNLWGGSELSGVSGSKCRNFIRIALETKEVSVSSFAANPQAVENIEHEACDAHVPMFVTHTQEEDENVEDEDPVMDIDGSGSKDPLNVVEHIDDIYAHYGKNEELSSALEG</sequence>
<feature type="region of interest" description="Disordered" evidence="1">
    <location>
        <begin position="167"/>
        <end position="190"/>
    </location>
</feature>
<feature type="compositionally biased region" description="Acidic residues" evidence="1">
    <location>
        <begin position="167"/>
        <end position="179"/>
    </location>
</feature>
<reference evidence="2 3" key="1">
    <citation type="journal article" date="2019" name="G3 (Bethesda)">
        <title>Sequencing of a Wild Apple (Malus baccata) Genome Unravels the Differences Between Cultivated and Wild Apple Species Regarding Disease Resistance and Cold Tolerance.</title>
        <authorList>
            <person name="Chen X."/>
        </authorList>
    </citation>
    <scope>NUCLEOTIDE SEQUENCE [LARGE SCALE GENOMIC DNA]</scope>
    <source>
        <strain evidence="3">cv. Shandingzi</strain>
        <tissue evidence="2">Leaves</tissue>
    </source>
</reference>
<name>A0A540N1U1_MALBA</name>
<accession>A0A540N1U1</accession>
<evidence type="ECO:0000313" key="3">
    <source>
        <dbReference type="Proteomes" id="UP000315295"/>
    </source>
</evidence>
<protein>
    <submittedName>
        <fullName evidence="2">Uncharacterized protein</fullName>
    </submittedName>
</protein>
<dbReference type="AlphaFoldDB" id="A0A540N1U1"/>
<comment type="caution">
    <text evidence="2">The sequence shown here is derived from an EMBL/GenBank/DDBJ whole genome shotgun (WGS) entry which is preliminary data.</text>
</comment>
<proteinExistence type="predicted"/>
<organism evidence="2 3">
    <name type="scientific">Malus baccata</name>
    <name type="common">Siberian crab apple</name>
    <name type="synonym">Pyrus baccata</name>
    <dbReference type="NCBI Taxonomy" id="106549"/>
    <lineage>
        <taxon>Eukaryota</taxon>
        <taxon>Viridiplantae</taxon>
        <taxon>Streptophyta</taxon>
        <taxon>Embryophyta</taxon>
        <taxon>Tracheophyta</taxon>
        <taxon>Spermatophyta</taxon>
        <taxon>Magnoliopsida</taxon>
        <taxon>eudicotyledons</taxon>
        <taxon>Gunneridae</taxon>
        <taxon>Pentapetalae</taxon>
        <taxon>rosids</taxon>
        <taxon>fabids</taxon>
        <taxon>Rosales</taxon>
        <taxon>Rosaceae</taxon>
        <taxon>Amygdaloideae</taxon>
        <taxon>Maleae</taxon>
        <taxon>Malus</taxon>
    </lineage>
</organism>
<dbReference type="STRING" id="106549.A0A540N1U1"/>
<keyword evidence="3" id="KW-1185">Reference proteome</keyword>
<evidence type="ECO:0000313" key="2">
    <source>
        <dbReference type="EMBL" id="TQE04979.1"/>
    </source>
</evidence>
<gene>
    <name evidence="2" type="ORF">C1H46_009450</name>
</gene>
<feature type="compositionally biased region" description="Polar residues" evidence="1">
    <location>
        <begin position="14"/>
        <end position="28"/>
    </location>
</feature>
<dbReference type="Proteomes" id="UP000315295">
    <property type="component" value="Unassembled WGS sequence"/>
</dbReference>
<feature type="region of interest" description="Disordered" evidence="1">
    <location>
        <begin position="1"/>
        <end position="28"/>
    </location>
</feature>
<evidence type="ECO:0000256" key="1">
    <source>
        <dbReference type="SAM" id="MobiDB-lite"/>
    </source>
</evidence>